<name>A0ABV0ITZ2_9NEIS</name>
<protein>
    <submittedName>
        <fullName evidence="2">Gfo/Idh/MocA family oxidoreductase</fullName>
    </submittedName>
</protein>
<dbReference type="EMBL" id="JBDXMI010000001">
    <property type="protein sequence ID" value="MEO9384720.1"/>
    <property type="molecule type" value="Genomic_DNA"/>
</dbReference>
<reference evidence="2 3" key="1">
    <citation type="submission" date="2024-05" db="EMBL/GenBank/DDBJ databases">
        <authorList>
            <person name="De Oliveira J.P."/>
            <person name="Noriler S.A."/>
            <person name="De Oliveira A.G."/>
            <person name="Sipoli D.S."/>
        </authorList>
    </citation>
    <scope>NUCLEOTIDE SEQUENCE [LARGE SCALE GENOMIC DNA]</scope>
    <source>
        <strain evidence="2 3">LABIM192</strain>
    </source>
</reference>
<dbReference type="Proteomes" id="UP001462502">
    <property type="component" value="Unassembled WGS sequence"/>
</dbReference>
<dbReference type="Gene3D" id="3.40.50.720">
    <property type="entry name" value="NAD(P)-binding Rossmann-like Domain"/>
    <property type="match status" value="1"/>
</dbReference>
<dbReference type="RefSeq" id="WP_168194869.1">
    <property type="nucleotide sequence ID" value="NZ_CP029495.1"/>
</dbReference>
<sequence>MHQVAIIGAGQLGRRHLQGLVKSTQALTVHVVDPLEASRRAVADFIASPEAGPLPAIYVHESLAALPAELDVAIIATTANQRFAVIEQLAQAAKVRHLVLEKFLFNDSEQYERAASLIEARGMTAWVNTPRRHFGVYRELREQSRGDPLLHFTADGGDWGLCCNSVHFVDLVQFLAGETELRGLETRFDADVMASKREGYVELTGELSGEVGATRFTIRSIRGSAKPITVTLHYARQTVFIVEGEGKLWRVGQDGAGAETFRLPYQSEMTGAIADQLLSSDACDLTPYADSVAAHQPLLRAFAQYAGTVSGARAQCAIT</sequence>
<evidence type="ECO:0000313" key="3">
    <source>
        <dbReference type="Proteomes" id="UP001462502"/>
    </source>
</evidence>
<dbReference type="Pfam" id="PF01408">
    <property type="entry name" value="GFO_IDH_MocA"/>
    <property type="match status" value="1"/>
</dbReference>
<dbReference type="InterPro" id="IPR051450">
    <property type="entry name" value="Gfo/Idh/MocA_Oxidoreductases"/>
</dbReference>
<evidence type="ECO:0000259" key="1">
    <source>
        <dbReference type="Pfam" id="PF01408"/>
    </source>
</evidence>
<dbReference type="InterPro" id="IPR000683">
    <property type="entry name" value="Gfo/Idh/MocA-like_OxRdtase_N"/>
</dbReference>
<feature type="domain" description="Gfo/Idh/MocA-like oxidoreductase N-terminal" evidence="1">
    <location>
        <begin position="3"/>
        <end position="128"/>
    </location>
</feature>
<proteinExistence type="predicted"/>
<organism evidence="2 3">
    <name type="scientific">Chromobacterium phragmitis</name>
    <dbReference type="NCBI Taxonomy" id="2202141"/>
    <lineage>
        <taxon>Bacteria</taxon>
        <taxon>Pseudomonadati</taxon>
        <taxon>Pseudomonadota</taxon>
        <taxon>Betaproteobacteria</taxon>
        <taxon>Neisseriales</taxon>
        <taxon>Chromobacteriaceae</taxon>
        <taxon>Chromobacterium</taxon>
    </lineage>
</organism>
<comment type="caution">
    <text evidence="2">The sequence shown here is derived from an EMBL/GenBank/DDBJ whole genome shotgun (WGS) entry which is preliminary data.</text>
</comment>
<keyword evidence="3" id="KW-1185">Reference proteome</keyword>
<dbReference type="PANTHER" id="PTHR43377">
    <property type="entry name" value="BILIVERDIN REDUCTASE A"/>
    <property type="match status" value="1"/>
</dbReference>
<dbReference type="PANTHER" id="PTHR43377:SF1">
    <property type="entry name" value="BILIVERDIN REDUCTASE A"/>
    <property type="match status" value="1"/>
</dbReference>
<gene>
    <name evidence="2" type="ORF">ABI908_11500</name>
</gene>
<evidence type="ECO:0000313" key="2">
    <source>
        <dbReference type="EMBL" id="MEO9384720.1"/>
    </source>
</evidence>
<accession>A0ABV0ITZ2</accession>
<dbReference type="InterPro" id="IPR036291">
    <property type="entry name" value="NAD(P)-bd_dom_sf"/>
</dbReference>
<dbReference type="SUPFAM" id="SSF51735">
    <property type="entry name" value="NAD(P)-binding Rossmann-fold domains"/>
    <property type="match status" value="1"/>
</dbReference>